<proteinExistence type="predicted"/>
<evidence type="ECO:0000313" key="1">
    <source>
        <dbReference type="EMBL" id="EFD42545.2"/>
    </source>
</evidence>
<dbReference type="Proteomes" id="UP000005088">
    <property type="component" value="Unassembled WGS sequence"/>
</dbReference>
<dbReference type="AlphaFoldDB" id="A0A9P2M3Q3"/>
<gene>
    <name evidence="1" type="ORF">TBOG_01380</name>
</gene>
<dbReference type="EMBL" id="GG663503">
    <property type="protein sequence ID" value="EFD42545.2"/>
    <property type="molecule type" value="Genomic_DNA"/>
</dbReference>
<sequence>MVVHIVGLSIETTAPTDSAITPIMVREINIGEIPLGLRLGSDTTLLDAALAGG</sequence>
<protein>
    <submittedName>
        <fullName evidence="1">Uncharacterized protein</fullName>
    </submittedName>
</protein>
<reference evidence="2" key="1">
    <citation type="submission" date="2009-03" db="EMBL/GenBank/DDBJ databases">
        <title>The Genome Sequence of Mycobacterium africanum strain K85 (originally listed here as Mycobacterium tuberculosis).</title>
        <authorList>
            <consortium name="The Broad Institute Genome Sequencing Platform"/>
            <person name="Small P."/>
            <person name="Gagneaux S."/>
            <person name="Hopewell P."/>
            <person name="Young S.K."/>
            <person name="Kodira C.D."/>
            <person name="Zeng Q."/>
            <person name="Koehrsen M."/>
            <person name="Alvarado L."/>
            <person name="Berlin A."/>
            <person name="Borenstein D."/>
            <person name="Chen Z."/>
            <person name="Engels R."/>
            <person name="Freedman E."/>
            <person name="Gellesch M."/>
            <person name="Goldberg J."/>
            <person name="Griggs A."/>
            <person name="Gujja S."/>
            <person name="Heiman D."/>
            <person name="Hepburn T."/>
            <person name="Howarth C."/>
            <person name="Jen D."/>
            <person name="Larson L."/>
            <person name="Lewis B."/>
            <person name="Mehta T."/>
            <person name="Park D."/>
            <person name="Pearson M."/>
            <person name="Roberts A."/>
            <person name="Saif S."/>
            <person name="Shea T."/>
            <person name="Shenoy N."/>
            <person name="Sisk P."/>
            <person name="Stolte C."/>
            <person name="Sykes S."/>
            <person name="Walk T."/>
            <person name="White J."/>
            <person name="Yandava C."/>
            <person name="Nusbaum C."/>
            <person name="Galagan J."/>
            <person name="Birren B."/>
        </authorList>
    </citation>
    <scope>NUCLEOTIDE SEQUENCE [LARGE SCALE GENOMIC DNA]</scope>
    <source>
        <strain evidence="2">K85</strain>
    </source>
</reference>
<evidence type="ECO:0000313" key="2">
    <source>
        <dbReference type="Proteomes" id="UP000005088"/>
    </source>
</evidence>
<accession>A0A9P2M3Q3</accession>
<organism evidence="1 2">
    <name type="scientific">Mycobacterium tuberculosis variant africanum K85</name>
    <dbReference type="NCBI Taxonomy" id="611304"/>
    <lineage>
        <taxon>Bacteria</taxon>
        <taxon>Bacillati</taxon>
        <taxon>Actinomycetota</taxon>
        <taxon>Actinomycetes</taxon>
        <taxon>Mycobacteriales</taxon>
        <taxon>Mycobacteriaceae</taxon>
        <taxon>Mycobacterium</taxon>
        <taxon>Mycobacterium tuberculosis complex</taxon>
    </lineage>
</organism>
<name>A0A9P2M3Q3_MYCTX</name>